<dbReference type="Pfam" id="PF08336">
    <property type="entry name" value="P4Ha_N"/>
    <property type="match status" value="1"/>
</dbReference>
<evidence type="ECO:0000256" key="6">
    <source>
        <dbReference type="ARBA" id="ARBA00022723"/>
    </source>
</evidence>
<dbReference type="InterPro" id="IPR006620">
    <property type="entry name" value="Pro_4_hyd_alph"/>
</dbReference>
<name>A0ABM4TP70_DROSZ</name>
<keyword evidence="13" id="KW-0732">Signal</keyword>
<dbReference type="InterPro" id="IPR045054">
    <property type="entry name" value="P4HA-like"/>
</dbReference>
<keyword evidence="7" id="KW-0256">Endoplasmic reticulum</keyword>
<evidence type="ECO:0000256" key="1">
    <source>
        <dbReference type="ARBA" id="ARBA00001961"/>
    </source>
</evidence>
<evidence type="ECO:0000256" key="9">
    <source>
        <dbReference type="ARBA" id="ARBA00022964"/>
    </source>
</evidence>
<dbReference type="Gene3D" id="2.60.120.620">
    <property type="entry name" value="q2cbj1_9rhob like domain"/>
    <property type="match status" value="1"/>
</dbReference>
<comment type="function">
    <text evidence="2">Catalyzes the post-translational formation of 4-hydroxyproline in -Xaa-Pro-Gly- sequences in collagens and other proteins.</text>
</comment>
<feature type="chain" id="PRO_5045027433" description="procollagen-proline 4-dioxygenase" evidence="13">
    <location>
        <begin position="18"/>
        <end position="533"/>
    </location>
</feature>
<evidence type="ECO:0000256" key="10">
    <source>
        <dbReference type="ARBA" id="ARBA00023002"/>
    </source>
</evidence>
<feature type="signal peptide" evidence="13">
    <location>
        <begin position="1"/>
        <end position="17"/>
    </location>
</feature>
<dbReference type="PANTHER" id="PTHR10869:SF244">
    <property type="entry name" value="PROLYL 4-HYDROXYLASE SUBUNIT ALPHA-2"/>
    <property type="match status" value="1"/>
</dbReference>
<protein>
    <recommendedName>
        <fullName evidence="5">procollagen-proline 4-dioxygenase</fullName>
        <ecNumber evidence="5">1.14.11.2</ecNumber>
    </recommendedName>
</protein>
<dbReference type="EC" id="1.14.11.2" evidence="5"/>
<dbReference type="Pfam" id="PF13640">
    <property type="entry name" value="2OG-FeII_Oxy_3"/>
    <property type="match status" value="1"/>
</dbReference>
<dbReference type="InterPro" id="IPR044862">
    <property type="entry name" value="Pro_4_hyd_alph_FE2OG_OXY"/>
</dbReference>
<evidence type="ECO:0000256" key="13">
    <source>
        <dbReference type="SAM" id="SignalP"/>
    </source>
</evidence>
<dbReference type="RefSeq" id="XP_070851777.1">
    <property type="nucleotide sequence ID" value="XM_070995676.1"/>
</dbReference>
<evidence type="ECO:0000313" key="17">
    <source>
        <dbReference type="RefSeq" id="XP_070851778.1"/>
    </source>
</evidence>
<reference evidence="16 17" key="1">
    <citation type="submission" date="2025-05" db="UniProtKB">
        <authorList>
            <consortium name="RefSeq"/>
        </authorList>
    </citation>
    <scope>IDENTIFICATION</scope>
</reference>
<evidence type="ECO:0000256" key="5">
    <source>
        <dbReference type="ARBA" id="ARBA00012269"/>
    </source>
</evidence>
<evidence type="ECO:0000256" key="4">
    <source>
        <dbReference type="ARBA" id="ARBA00006511"/>
    </source>
</evidence>
<evidence type="ECO:0000256" key="2">
    <source>
        <dbReference type="ARBA" id="ARBA00002035"/>
    </source>
</evidence>
<dbReference type="Proteomes" id="UP001652628">
    <property type="component" value="Chromosome 3"/>
</dbReference>
<dbReference type="PROSITE" id="PS51471">
    <property type="entry name" value="FE2OG_OXY"/>
    <property type="match status" value="1"/>
</dbReference>
<keyword evidence="8" id="KW-0847">Vitamin C</keyword>
<dbReference type="SMART" id="SM00028">
    <property type="entry name" value="TPR"/>
    <property type="match status" value="2"/>
</dbReference>
<dbReference type="InterPro" id="IPR011990">
    <property type="entry name" value="TPR-like_helical_dom_sf"/>
</dbReference>
<organism evidence="15 16">
    <name type="scientific">Drosophila suzukii</name>
    <name type="common">Spotted-wing drosophila fruit fly</name>
    <dbReference type="NCBI Taxonomy" id="28584"/>
    <lineage>
        <taxon>Eukaryota</taxon>
        <taxon>Metazoa</taxon>
        <taxon>Ecdysozoa</taxon>
        <taxon>Arthropoda</taxon>
        <taxon>Hexapoda</taxon>
        <taxon>Insecta</taxon>
        <taxon>Pterygota</taxon>
        <taxon>Neoptera</taxon>
        <taxon>Endopterygota</taxon>
        <taxon>Diptera</taxon>
        <taxon>Brachycera</taxon>
        <taxon>Muscomorpha</taxon>
        <taxon>Ephydroidea</taxon>
        <taxon>Drosophilidae</taxon>
        <taxon>Drosophila</taxon>
        <taxon>Sophophora</taxon>
    </lineage>
</organism>
<dbReference type="SUPFAM" id="SSF48452">
    <property type="entry name" value="TPR-like"/>
    <property type="match status" value="1"/>
</dbReference>
<evidence type="ECO:0000256" key="8">
    <source>
        <dbReference type="ARBA" id="ARBA00022896"/>
    </source>
</evidence>
<keyword evidence="15" id="KW-1185">Reference proteome</keyword>
<dbReference type="GeneID" id="108007748"/>
<proteinExistence type="inferred from homology"/>
<evidence type="ECO:0000256" key="3">
    <source>
        <dbReference type="ARBA" id="ARBA00004319"/>
    </source>
</evidence>
<dbReference type="InterPro" id="IPR013547">
    <property type="entry name" value="P4H_N"/>
</dbReference>
<comment type="similarity">
    <text evidence="4">Belongs to the P4HA family.</text>
</comment>
<comment type="cofactor">
    <cofactor evidence="1">
        <name>L-ascorbate</name>
        <dbReference type="ChEBI" id="CHEBI:38290"/>
    </cofactor>
</comment>
<accession>A0ABM4TP70</accession>
<evidence type="ECO:0000256" key="12">
    <source>
        <dbReference type="ARBA" id="ARBA00023180"/>
    </source>
</evidence>
<evidence type="ECO:0000256" key="7">
    <source>
        <dbReference type="ARBA" id="ARBA00022824"/>
    </source>
</evidence>
<evidence type="ECO:0000259" key="14">
    <source>
        <dbReference type="PROSITE" id="PS51471"/>
    </source>
</evidence>
<keyword evidence="9" id="KW-0223">Dioxygenase</keyword>
<keyword evidence="12" id="KW-0325">Glycoprotein</keyword>
<dbReference type="SMART" id="SM00702">
    <property type="entry name" value="P4Hc"/>
    <property type="match status" value="1"/>
</dbReference>
<sequence length="533" mass="61863">MFRACVLIYLLYGVALSTEKQVELSRVAHGYALSQAHMLPLLSLREEATRNLRNYATVLTKRLTQVKLATKQLEDLVTSKPSSDTVATFKQTREFYVDLRKWLNFLKEKHGYKEIAQLQSLRHIMPTKIDYDEALYGMHRLQSTYRLDPAEMSVGLLKGRQNRCKKFNAVDCLMVGSVHYLNEDFQDAERWFQLALEKYHRDPNSKQFDIFGWSEDFILKLLIKAAQSSGRFKAALEYAEQALAIDRSHSFWQQQIPRLKNLSLTPETPKPEKISKHLFKPACRVEYPVKKYLRCHLLFSSPFLQLAPIKVEELNLDPPINIYHNLIHNEEIVLIKALSNPHLRRSTIYTSSDQLIEDFSNFRTSKSMRFKDSAHKLIKNLNQRVMDVTGLSVVESEDLQISNYGIGGHFSEHQDSVPSTDSKKYWISGNRIITALYYLSDVELGGETVFPFLDLRVPTQKGSLLVWYNLLLNGTSDWRAAHISCPVLMGDKWIATKWFREYPQMFIRPCPLKIKPLPEYISNTLNKFLKEQF</sequence>
<comment type="subcellular location">
    <subcellularLocation>
        <location evidence="3">Endoplasmic reticulum lumen</location>
    </subcellularLocation>
</comment>
<gene>
    <name evidence="16 17" type="primary">LOC108007748</name>
</gene>
<evidence type="ECO:0000313" key="16">
    <source>
        <dbReference type="RefSeq" id="XP_070851777.1"/>
    </source>
</evidence>
<keyword evidence="10" id="KW-0560">Oxidoreductase</keyword>
<feature type="domain" description="Fe2OG dioxygenase" evidence="14">
    <location>
        <begin position="395"/>
        <end position="501"/>
    </location>
</feature>
<dbReference type="InterPro" id="IPR005123">
    <property type="entry name" value="Oxoglu/Fe-dep_dioxygenase_dom"/>
</dbReference>
<keyword evidence="6" id="KW-0479">Metal-binding</keyword>
<dbReference type="InterPro" id="IPR019734">
    <property type="entry name" value="TPR_rpt"/>
</dbReference>
<dbReference type="RefSeq" id="XP_070851778.1">
    <property type="nucleotide sequence ID" value="XM_070995677.1"/>
</dbReference>
<evidence type="ECO:0000313" key="15">
    <source>
        <dbReference type="Proteomes" id="UP001652628"/>
    </source>
</evidence>
<evidence type="ECO:0000256" key="11">
    <source>
        <dbReference type="ARBA" id="ARBA00023004"/>
    </source>
</evidence>
<dbReference type="PANTHER" id="PTHR10869">
    <property type="entry name" value="PROLYL 4-HYDROXYLASE ALPHA SUBUNIT"/>
    <property type="match status" value="1"/>
</dbReference>
<keyword evidence="11" id="KW-0408">Iron</keyword>
<dbReference type="Gene3D" id="1.25.40.10">
    <property type="entry name" value="Tetratricopeptide repeat domain"/>
    <property type="match status" value="1"/>
</dbReference>